<accession>A0A2Z2NI93</accession>
<organism evidence="2 3">
    <name type="scientific">Granulosicoccus antarcticus IMCC3135</name>
    <dbReference type="NCBI Taxonomy" id="1192854"/>
    <lineage>
        <taxon>Bacteria</taxon>
        <taxon>Pseudomonadati</taxon>
        <taxon>Pseudomonadota</taxon>
        <taxon>Gammaproteobacteria</taxon>
        <taxon>Chromatiales</taxon>
        <taxon>Granulosicoccaceae</taxon>
        <taxon>Granulosicoccus</taxon>
    </lineage>
</organism>
<dbReference type="EMBL" id="CP018632">
    <property type="protein sequence ID" value="ASJ70859.1"/>
    <property type="molecule type" value="Genomic_DNA"/>
</dbReference>
<proteinExistence type="predicted"/>
<evidence type="ECO:0000256" key="1">
    <source>
        <dbReference type="SAM" id="MobiDB-lite"/>
    </source>
</evidence>
<keyword evidence="3" id="KW-1185">Reference proteome</keyword>
<dbReference type="AlphaFoldDB" id="A0A2Z2NI93"/>
<feature type="compositionally biased region" description="Polar residues" evidence="1">
    <location>
        <begin position="32"/>
        <end position="48"/>
    </location>
</feature>
<dbReference type="Proteomes" id="UP000250079">
    <property type="component" value="Chromosome"/>
</dbReference>
<evidence type="ECO:0000313" key="3">
    <source>
        <dbReference type="Proteomes" id="UP000250079"/>
    </source>
</evidence>
<sequence>MSILNGNLVLATAMTLVLTGCGGTVEPVPVDSETSSTIQESATDTASQAVDSTTTAVGDATDTATQAADNAAGEAGDALNQASDSAAAALDSSKDAIADAADSAGWTDLQGNWQDSIGSIKDRWADLSEEELLSVDGDRDALVTLVQEKYGLDRDTAESQVSDWASTL</sequence>
<name>A0A2Z2NI93_9GAMM</name>
<protein>
    <recommendedName>
        <fullName evidence="4">CsbD-like domain-containing protein</fullName>
    </recommendedName>
</protein>
<gene>
    <name evidence="2" type="ORF">IMCC3135_03730</name>
</gene>
<feature type="region of interest" description="Disordered" evidence="1">
    <location>
        <begin position="26"/>
        <end position="54"/>
    </location>
</feature>
<dbReference type="OrthoDB" id="9796058at2"/>
<reference evidence="2 3" key="1">
    <citation type="submission" date="2016-12" db="EMBL/GenBank/DDBJ databases">
        <authorList>
            <person name="Song W.-J."/>
            <person name="Kurnit D.M."/>
        </authorList>
    </citation>
    <scope>NUCLEOTIDE SEQUENCE [LARGE SCALE GENOMIC DNA]</scope>
    <source>
        <strain evidence="2 3">IMCC3135</strain>
    </source>
</reference>
<dbReference type="RefSeq" id="WP_088916356.1">
    <property type="nucleotide sequence ID" value="NZ_CP018632.1"/>
</dbReference>
<evidence type="ECO:0000313" key="2">
    <source>
        <dbReference type="EMBL" id="ASJ70859.1"/>
    </source>
</evidence>
<dbReference type="KEGG" id="gai:IMCC3135_03730"/>
<dbReference type="SUPFAM" id="SSF69047">
    <property type="entry name" value="Hypothetical protein YjbJ"/>
    <property type="match status" value="1"/>
</dbReference>
<evidence type="ECO:0008006" key="4">
    <source>
        <dbReference type="Google" id="ProtNLM"/>
    </source>
</evidence>
<dbReference type="Gene3D" id="1.10.1470.10">
    <property type="entry name" value="YjbJ"/>
    <property type="match status" value="1"/>
</dbReference>
<dbReference type="InterPro" id="IPR036629">
    <property type="entry name" value="YjbJ_sf"/>
</dbReference>